<keyword evidence="5" id="KW-1185">Reference proteome</keyword>
<feature type="compositionally biased region" description="Basic and acidic residues" evidence="2">
    <location>
        <begin position="409"/>
        <end position="420"/>
    </location>
</feature>
<name>A0A4Y6Q0Z3_PERCE</name>
<proteinExistence type="predicted"/>
<accession>A0A4Y6Q0Z3</accession>
<dbReference type="InterPro" id="IPR058647">
    <property type="entry name" value="BSH_CzcB-like"/>
</dbReference>
<evidence type="ECO:0000256" key="2">
    <source>
        <dbReference type="SAM" id="MobiDB-lite"/>
    </source>
</evidence>
<gene>
    <name evidence="4" type="ORF">FIV42_26705</name>
</gene>
<feature type="region of interest" description="Disordered" evidence="2">
    <location>
        <begin position="298"/>
        <end position="323"/>
    </location>
</feature>
<dbReference type="Gene3D" id="2.40.50.100">
    <property type="match status" value="1"/>
</dbReference>
<dbReference type="OrthoDB" id="9806939at2"/>
<dbReference type="GO" id="GO:0015562">
    <property type="term" value="F:efflux transmembrane transporter activity"/>
    <property type="evidence" value="ECO:0007669"/>
    <property type="project" value="TreeGrafter"/>
</dbReference>
<dbReference type="EMBL" id="CP041186">
    <property type="protein sequence ID" value="QDG54203.1"/>
    <property type="molecule type" value="Genomic_DNA"/>
</dbReference>
<dbReference type="Proteomes" id="UP000315995">
    <property type="component" value="Chromosome"/>
</dbReference>
<feature type="coiled-coil region" evidence="1">
    <location>
        <begin position="110"/>
        <end position="144"/>
    </location>
</feature>
<feature type="domain" description="CzcB-like barrel-sandwich hybrid" evidence="3">
    <location>
        <begin position="74"/>
        <end position="222"/>
    </location>
</feature>
<sequence>MSPKNPIATKLAKFGLPVLVLAAAIGGGVLLVVTQEEPVREQPRERRVLVETEPVEGGVHQLNVTSAGEVIPARTVQVTPQVAGRVVWVNDKLVPGGVVEQGETLFRIDARDYENAVEERRTELEQARAQLEQERGRVQVAEREWELFKDEVDEGVEDPSLALRKPQLKSARVSVQAAQARLEQAKLALERTEVDAPFDAFVQTESLDLGQTVSTQSQVATLVGTDTFWVRTSVPVDKISYVNIPGVNAQQGSPATVEQDVGGRTIERVGRVAKLQGDLDPQGRMARLIIEVPNPFGLEQPEGSVAGDEVGGDEPDAGQGAQSNRDIPLLLSAFVDVKIAGPTAEDLVEVPRESLHGGNQVYVYADDDTLDIRDVEVAWERTETVLVSEGVAPGERVVTSPIATAVEGMKLRRADERSPDGEEQPAVGGGPSHD</sequence>
<dbReference type="GO" id="GO:1990281">
    <property type="term" value="C:efflux pump complex"/>
    <property type="evidence" value="ECO:0007669"/>
    <property type="project" value="TreeGrafter"/>
</dbReference>
<evidence type="ECO:0000256" key="1">
    <source>
        <dbReference type="SAM" id="Coils"/>
    </source>
</evidence>
<dbReference type="Gene3D" id="2.40.30.170">
    <property type="match status" value="1"/>
</dbReference>
<reference evidence="4 5" key="1">
    <citation type="submission" date="2019-06" db="EMBL/GenBank/DDBJ databases">
        <title>Persicimonas caeni gen. nov., sp. nov., a predatory bacterium isolated from solar saltern.</title>
        <authorList>
            <person name="Wang S."/>
        </authorList>
    </citation>
    <scope>NUCLEOTIDE SEQUENCE [LARGE SCALE GENOMIC DNA]</scope>
    <source>
        <strain evidence="4 5">YN101</strain>
    </source>
</reference>
<dbReference type="RefSeq" id="WP_141200647.1">
    <property type="nucleotide sequence ID" value="NZ_CP041186.1"/>
</dbReference>
<keyword evidence="1" id="KW-0175">Coiled coil</keyword>
<dbReference type="Gene3D" id="2.40.420.20">
    <property type="match status" value="1"/>
</dbReference>
<evidence type="ECO:0000313" key="4">
    <source>
        <dbReference type="EMBL" id="QDG54203.1"/>
    </source>
</evidence>
<dbReference type="SUPFAM" id="SSF111369">
    <property type="entry name" value="HlyD-like secretion proteins"/>
    <property type="match status" value="1"/>
</dbReference>
<protein>
    <submittedName>
        <fullName evidence="4">HlyD family efflux transporter periplasmic adaptor subunit</fullName>
    </submittedName>
</protein>
<dbReference type="PANTHER" id="PTHR30469:SF12">
    <property type="entry name" value="MULTIDRUG RESISTANCE PROTEIN MDTA"/>
    <property type="match status" value="1"/>
</dbReference>
<evidence type="ECO:0000313" key="5">
    <source>
        <dbReference type="Proteomes" id="UP000315995"/>
    </source>
</evidence>
<evidence type="ECO:0000259" key="3">
    <source>
        <dbReference type="Pfam" id="PF25973"/>
    </source>
</evidence>
<dbReference type="Pfam" id="PF25973">
    <property type="entry name" value="BSH_CzcB"/>
    <property type="match status" value="1"/>
</dbReference>
<organism evidence="4 5">
    <name type="scientific">Persicimonas caeni</name>
    <dbReference type="NCBI Taxonomy" id="2292766"/>
    <lineage>
        <taxon>Bacteria</taxon>
        <taxon>Deltaproteobacteria</taxon>
        <taxon>Bradymonadales</taxon>
        <taxon>Bradymonadaceae</taxon>
        <taxon>Persicimonas</taxon>
    </lineage>
</organism>
<accession>A0A5B8YCD2</accession>
<dbReference type="PANTHER" id="PTHR30469">
    <property type="entry name" value="MULTIDRUG RESISTANCE PROTEIN MDTA"/>
    <property type="match status" value="1"/>
</dbReference>
<feature type="coiled-coil region" evidence="1">
    <location>
        <begin position="168"/>
        <end position="195"/>
    </location>
</feature>
<feature type="region of interest" description="Disordered" evidence="2">
    <location>
        <begin position="408"/>
        <end position="434"/>
    </location>
</feature>
<dbReference type="AlphaFoldDB" id="A0A4Y6Q0Z3"/>
<dbReference type="Gene3D" id="1.10.287.470">
    <property type="entry name" value="Helix hairpin bin"/>
    <property type="match status" value="1"/>
</dbReference>